<evidence type="ECO:0000313" key="3">
    <source>
        <dbReference type="RefSeq" id="XP_036719384.1"/>
    </source>
</evidence>
<dbReference type="RefSeq" id="XP_036719384.1">
    <property type="nucleotide sequence ID" value="XM_036863489.1"/>
</dbReference>
<protein>
    <submittedName>
        <fullName evidence="3">Retinitis pigmentosa 9 protein isoform X1</fullName>
    </submittedName>
</protein>
<dbReference type="CTD" id="6100"/>
<keyword evidence="2" id="KW-1185">Reference proteome</keyword>
<dbReference type="Proteomes" id="UP000694857">
    <property type="component" value="Chromosome 9"/>
</dbReference>
<dbReference type="GeneID" id="118900765"/>
<feature type="region of interest" description="Disordered" evidence="1">
    <location>
        <begin position="1"/>
        <end position="188"/>
    </location>
</feature>
<gene>
    <name evidence="3" type="primary">RP9</name>
</gene>
<dbReference type="KEGG" id="bmus:118900765"/>
<evidence type="ECO:0000313" key="2">
    <source>
        <dbReference type="Proteomes" id="UP000694857"/>
    </source>
</evidence>
<sequence>MTCTGFPASRDEDLEGRRPTRRGAQPRAERALGPHRASSAPRLLAAARGHAPASGTSRPDCRTRRSDQQLEAALAFGRRGAGGRGGDTRLGPAGRGAAAGGGAAGLGVHSAEEVPSSPRRSPQPRRTGPPQPRRAGPRCRPDPGATTRGQGARGGRESLWSRSCSDAGSRGGGGTTRSSCSSSSTWSPCPQSHLSLPHMLLPIFQLCHSGAPGLLSITEWTF</sequence>
<feature type="compositionally biased region" description="Basic and acidic residues" evidence="1">
    <location>
        <begin position="59"/>
        <end position="68"/>
    </location>
</feature>
<dbReference type="AlphaFoldDB" id="A0A8B8YBY9"/>
<feature type="compositionally biased region" description="Low complexity" evidence="1">
    <location>
        <begin position="36"/>
        <end position="48"/>
    </location>
</feature>
<reference evidence="3" key="1">
    <citation type="submission" date="2025-08" db="UniProtKB">
        <authorList>
            <consortium name="RefSeq"/>
        </authorList>
    </citation>
    <scope>IDENTIFICATION</scope>
    <source>
        <tissue evidence="3">Epidermis and Blubber</tissue>
    </source>
</reference>
<feature type="compositionally biased region" description="Low complexity" evidence="1">
    <location>
        <begin position="115"/>
        <end position="126"/>
    </location>
</feature>
<feature type="compositionally biased region" description="Low complexity" evidence="1">
    <location>
        <begin position="176"/>
        <end position="188"/>
    </location>
</feature>
<feature type="compositionally biased region" description="Basic and acidic residues" evidence="1">
    <location>
        <begin position="9"/>
        <end position="18"/>
    </location>
</feature>
<feature type="compositionally biased region" description="Gly residues" evidence="1">
    <location>
        <begin position="93"/>
        <end position="105"/>
    </location>
</feature>
<evidence type="ECO:0000256" key="1">
    <source>
        <dbReference type="SAM" id="MobiDB-lite"/>
    </source>
</evidence>
<organism evidence="2 3">
    <name type="scientific">Balaenoptera musculus</name>
    <name type="common">Blue whale</name>
    <dbReference type="NCBI Taxonomy" id="9771"/>
    <lineage>
        <taxon>Eukaryota</taxon>
        <taxon>Metazoa</taxon>
        <taxon>Chordata</taxon>
        <taxon>Craniata</taxon>
        <taxon>Vertebrata</taxon>
        <taxon>Euteleostomi</taxon>
        <taxon>Mammalia</taxon>
        <taxon>Eutheria</taxon>
        <taxon>Laurasiatheria</taxon>
        <taxon>Artiodactyla</taxon>
        <taxon>Whippomorpha</taxon>
        <taxon>Cetacea</taxon>
        <taxon>Mysticeti</taxon>
        <taxon>Balaenopteridae</taxon>
        <taxon>Balaenoptera</taxon>
    </lineage>
</organism>
<proteinExistence type="predicted"/>
<accession>A0A8B8YBY9</accession>
<name>A0A8B8YBY9_BALMU</name>